<name>A0AAN9US98_9PEZI</name>
<accession>A0AAN9US98</accession>
<evidence type="ECO:0000256" key="1">
    <source>
        <dbReference type="SAM" id="MobiDB-lite"/>
    </source>
</evidence>
<dbReference type="PANTHER" id="PTHR37012:SF6">
    <property type="entry name" value="BZIP TRANSCRIPTION FACTOR"/>
    <property type="match status" value="1"/>
</dbReference>
<protein>
    <recommendedName>
        <fullName evidence="4">BZIP domain-containing protein</fullName>
    </recommendedName>
</protein>
<dbReference type="EMBL" id="JAKJXP020000033">
    <property type="protein sequence ID" value="KAK7752968.1"/>
    <property type="molecule type" value="Genomic_DNA"/>
</dbReference>
<dbReference type="InterPro" id="IPR046347">
    <property type="entry name" value="bZIP_sf"/>
</dbReference>
<dbReference type="PANTHER" id="PTHR37012">
    <property type="entry name" value="B-ZIP TRANSCRIPTION FACTOR (EUROFUNG)-RELATED"/>
    <property type="match status" value="1"/>
</dbReference>
<dbReference type="AlphaFoldDB" id="A0AAN9US98"/>
<evidence type="ECO:0000313" key="3">
    <source>
        <dbReference type="Proteomes" id="UP001320420"/>
    </source>
</evidence>
<organism evidence="2 3">
    <name type="scientific">Diatrype stigma</name>
    <dbReference type="NCBI Taxonomy" id="117547"/>
    <lineage>
        <taxon>Eukaryota</taxon>
        <taxon>Fungi</taxon>
        <taxon>Dikarya</taxon>
        <taxon>Ascomycota</taxon>
        <taxon>Pezizomycotina</taxon>
        <taxon>Sordariomycetes</taxon>
        <taxon>Xylariomycetidae</taxon>
        <taxon>Xylariales</taxon>
        <taxon>Diatrypaceae</taxon>
        <taxon>Diatrype</taxon>
    </lineage>
</organism>
<dbReference type="GO" id="GO:0003700">
    <property type="term" value="F:DNA-binding transcription factor activity"/>
    <property type="evidence" value="ECO:0007669"/>
    <property type="project" value="InterPro"/>
</dbReference>
<keyword evidence="3" id="KW-1185">Reference proteome</keyword>
<evidence type="ECO:0000313" key="2">
    <source>
        <dbReference type="EMBL" id="KAK7752968.1"/>
    </source>
</evidence>
<dbReference type="Proteomes" id="UP001320420">
    <property type="component" value="Unassembled WGS sequence"/>
</dbReference>
<sequence length="365" mass="41938">MASQRQPILSDSLAKKRARDRRAQQNVRDKRAAHVQALEQRIVMLESELQVLQQRCHSLCCENETLRDRQSQVCHLVTSWPACNNPTSNDVDLKNTAAASTLGTADALLALRRHCPMREDGSAQSAKLLSPALSEPADIRALQTPPTTVAPMPLEGNSLLWNTSPIHVEFNSKSKHWFSACVNSPELALISPDHPQPLELLYGSKTNLLANDIHASTRRWPCRDPERLAAGWLTYYLIKWSWQPCESRFSRLQDFQKPIDDQFCKPHPCFIDIVFWPELRANLIKDYHLYDSDEFVGLLCCCLKVRWPWNEPFLEPRDNGELAMRPDFYNIFTRLDGWGLTREFIDRFPLLFKGVDTSSIHYEII</sequence>
<dbReference type="SUPFAM" id="SSF57959">
    <property type="entry name" value="Leucine zipper domain"/>
    <property type="match status" value="1"/>
</dbReference>
<comment type="caution">
    <text evidence="2">The sequence shown here is derived from an EMBL/GenBank/DDBJ whole genome shotgun (WGS) entry which is preliminary data.</text>
</comment>
<proteinExistence type="predicted"/>
<gene>
    <name evidence="2" type="ORF">SLS62_005127</name>
</gene>
<reference evidence="2 3" key="1">
    <citation type="submission" date="2024-02" db="EMBL/GenBank/DDBJ databases">
        <title>De novo assembly and annotation of 12 fungi associated with fruit tree decline syndrome in Ontario, Canada.</title>
        <authorList>
            <person name="Sulman M."/>
            <person name="Ellouze W."/>
            <person name="Ilyukhin E."/>
        </authorList>
    </citation>
    <scope>NUCLEOTIDE SEQUENCE [LARGE SCALE GENOMIC DNA]</scope>
    <source>
        <strain evidence="2 3">M11/M66-122</strain>
    </source>
</reference>
<feature type="region of interest" description="Disordered" evidence="1">
    <location>
        <begin position="1"/>
        <end position="29"/>
    </location>
</feature>
<dbReference type="CDD" id="cd14688">
    <property type="entry name" value="bZIP_YAP"/>
    <property type="match status" value="1"/>
</dbReference>
<evidence type="ECO:0008006" key="4">
    <source>
        <dbReference type="Google" id="ProtNLM"/>
    </source>
</evidence>
<dbReference type="Pfam" id="PF11905">
    <property type="entry name" value="DUF3425"/>
    <property type="match status" value="1"/>
</dbReference>
<dbReference type="InterPro" id="IPR021833">
    <property type="entry name" value="DUF3425"/>
</dbReference>
<dbReference type="Gene3D" id="1.20.5.170">
    <property type="match status" value="1"/>
</dbReference>